<feature type="transmembrane region" description="Helical" evidence="1">
    <location>
        <begin position="144"/>
        <end position="161"/>
    </location>
</feature>
<dbReference type="Proteomes" id="UP000316612">
    <property type="component" value="Unassembled WGS sequence"/>
</dbReference>
<evidence type="ECO:0000313" key="4">
    <source>
        <dbReference type="Proteomes" id="UP000316612"/>
    </source>
</evidence>
<feature type="signal peptide" evidence="2">
    <location>
        <begin position="1"/>
        <end position="30"/>
    </location>
</feature>
<organism evidence="3 4">
    <name type="scientific">Glutamicibacter uratoxydans</name>
    <name type="common">Arthrobacter uratoxydans</name>
    <dbReference type="NCBI Taxonomy" id="43667"/>
    <lineage>
        <taxon>Bacteria</taxon>
        <taxon>Bacillati</taxon>
        <taxon>Actinomycetota</taxon>
        <taxon>Actinomycetes</taxon>
        <taxon>Micrococcales</taxon>
        <taxon>Micrococcaceae</taxon>
        <taxon>Glutamicibacter</taxon>
    </lineage>
</organism>
<keyword evidence="1" id="KW-0812">Transmembrane</keyword>
<evidence type="ECO:0008006" key="5">
    <source>
        <dbReference type="Google" id="ProtNLM"/>
    </source>
</evidence>
<dbReference type="OrthoDB" id="5125396at2"/>
<evidence type="ECO:0000313" key="3">
    <source>
        <dbReference type="EMBL" id="GED05223.1"/>
    </source>
</evidence>
<comment type="caution">
    <text evidence="3">The sequence shown here is derived from an EMBL/GenBank/DDBJ whole genome shotgun (WGS) entry which is preliminary data.</text>
</comment>
<keyword evidence="4" id="KW-1185">Reference proteome</keyword>
<protein>
    <recommendedName>
        <fullName evidence="5">Integral membrane protein</fullName>
    </recommendedName>
</protein>
<reference evidence="3 4" key="1">
    <citation type="submission" date="2019-06" db="EMBL/GenBank/DDBJ databases">
        <title>Whole genome shotgun sequence of Glutamicibacter uratoxydans NBRC 15515.</title>
        <authorList>
            <person name="Hosoyama A."/>
            <person name="Uohara A."/>
            <person name="Ohji S."/>
            <person name="Ichikawa N."/>
        </authorList>
    </citation>
    <scope>NUCLEOTIDE SEQUENCE [LARGE SCALE GENOMIC DNA]</scope>
    <source>
        <strain evidence="3 4">NBRC 15515</strain>
    </source>
</reference>
<feature type="chain" id="PRO_5038755462" description="Integral membrane protein" evidence="2">
    <location>
        <begin position="31"/>
        <end position="202"/>
    </location>
</feature>
<keyword evidence="1" id="KW-0472">Membrane</keyword>
<dbReference type="AlphaFoldDB" id="A0A4Y4DKV1"/>
<dbReference type="EMBL" id="BJNY01000004">
    <property type="protein sequence ID" value="GED05223.1"/>
    <property type="molecule type" value="Genomic_DNA"/>
</dbReference>
<sequence>MHKNPAIRVMRGWLAALVCTWTAFAAHAHAAPTTMSLVVMALITCVSAVIAMAMLGRKFSLWATSVVVLISQGLYHLSMSVMGHGGSGAISSMEHAGHNPPVDLSGQINSQYANVQSESMLWAHVVAAAASVVVLYGAERLLALLRSIITVGAARAILLFLRVPAPAVRELPGYFPLRFQLKLAQLERLPVLRGPPSFVLPA</sequence>
<dbReference type="RefSeq" id="WP_141362093.1">
    <property type="nucleotide sequence ID" value="NZ_BAAAJL010000001.1"/>
</dbReference>
<name>A0A4Y4DKV1_GLUUR</name>
<accession>A0A4Y4DKV1</accession>
<feature type="transmembrane region" description="Helical" evidence="1">
    <location>
        <begin position="120"/>
        <end position="138"/>
    </location>
</feature>
<evidence type="ECO:0000256" key="1">
    <source>
        <dbReference type="SAM" id="Phobius"/>
    </source>
</evidence>
<feature type="transmembrane region" description="Helical" evidence="1">
    <location>
        <begin position="35"/>
        <end position="55"/>
    </location>
</feature>
<keyword evidence="2" id="KW-0732">Signal</keyword>
<gene>
    <name evidence="3" type="ORF">AUR04nite_07550</name>
</gene>
<keyword evidence="1" id="KW-1133">Transmembrane helix</keyword>
<evidence type="ECO:0000256" key="2">
    <source>
        <dbReference type="SAM" id="SignalP"/>
    </source>
</evidence>
<proteinExistence type="predicted"/>